<dbReference type="SUPFAM" id="SSF46785">
    <property type="entry name" value="Winged helix' DNA-binding domain"/>
    <property type="match status" value="1"/>
</dbReference>
<evidence type="ECO:0000256" key="4">
    <source>
        <dbReference type="ARBA" id="ARBA00023163"/>
    </source>
</evidence>
<organism evidence="7 8">
    <name type="scientific">Devosia rhodophyticola</name>
    <dbReference type="NCBI Taxonomy" id="3026423"/>
    <lineage>
        <taxon>Bacteria</taxon>
        <taxon>Pseudomonadati</taxon>
        <taxon>Pseudomonadota</taxon>
        <taxon>Alphaproteobacteria</taxon>
        <taxon>Hyphomicrobiales</taxon>
        <taxon>Devosiaceae</taxon>
        <taxon>Devosia</taxon>
    </lineage>
</organism>
<dbReference type="PROSITE" id="PS00894">
    <property type="entry name" value="HTH_DEOR_1"/>
    <property type="match status" value="1"/>
</dbReference>
<dbReference type="InterPro" id="IPR050313">
    <property type="entry name" value="Carb_Metab_HTH_regulators"/>
</dbReference>
<keyword evidence="1" id="KW-0678">Repressor</keyword>
<dbReference type="SUPFAM" id="SSF100950">
    <property type="entry name" value="NagB/RpiA/CoA transferase-like"/>
    <property type="match status" value="1"/>
</dbReference>
<evidence type="ECO:0000256" key="5">
    <source>
        <dbReference type="SAM" id="MobiDB-lite"/>
    </source>
</evidence>
<dbReference type="InterPro" id="IPR036388">
    <property type="entry name" value="WH-like_DNA-bd_sf"/>
</dbReference>
<dbReference type="PROSITE" id="PS51000">
    <property type="entry name" value="HTH_DEOR_2"/>
    <property type="match status" value="1"/>
</dbReference>
<keyword evidence="8" id="KW-1185">Reference proteome</keyword>
<evidence type="ECO:0000256" key="3">
    <source>
        <dbReference type="ARBA" id="ARBA00023125"/>
    </source>
</evidence>
<accession>A0ABY7YZM6</accession>
<feature type="domain" description="HTH deoR-type" evidence="6">
    <location>
        <begin position="23"/>
        <end position="78"/>
    </location>
</feature>
<protein>
    <submittedName>
        <fullName evidence="7">DeoR/GlpR family DNA-binding transcription regulator</fullName>
    </submittedName>
</protein>
<dbReference type="PANTHER" id="PTHR30363">
    <property type="entry name" value="HTH-TYPE TRANSCRIPTIONAL REGULATOR SRLR-RELATED"/>
    <property type="match status" value="1"/>
</dbReference>
<evidence type="ECO:0000313" key="8">
    <source>
        <dbReference type="Proteomes" id="UP001222118"/>
    </source>
</evidence>
<dbReference type="RefSeq" id="WP_282212358.1">
    <property type="nucleotide sequence ID" value="NZ_CP118247.1"/>
</dbReference>
<dbReference type="SMART" id="SM01134">
    <property type="entry name" value="DeoRC"/>
    <property type="match status" value="1"/>
</dbReference>
<dbReference type="InterPro" id="IPR014036">
    <property type="entry name" value="DeoR-like_C"/>
</dbReference>
<reference evidence="7 8" key="1">
    <citation type="submission" date="2023-02" db="EMBL/GenBank/DDBJ databases">
        <title>Devosia chondri sp. nov., isolated from the phycosphere of marine algae.</title>
        <authorList>
            <person name="Kim J.M."/>
            <person name="Lee J.K."/>
            <person name="Choi B.J."/>
            <person name="Bayburt H."/>
            <person name="Jeon C.O."/>
        </authorList>
    </citation>
    <scope>NUCLEOTIDE SEQUENCE [LARGE SCALE GENOMIC DNA]</scope>
    <source>
        <strain evidence="7 8">G2-5</strain>
    </source>
</reference>
<dbReference type="EMBL" id="CP118247">
    <property type="protein sequence ID" value="WDR06845.1"/>
    <property type="molecule type" value="Genomic_DNA"/>
</dbReference>
<dbReference type="InterPro" id="IPR001034">
    <property type="entry name" value="DeoR_HTH"/>
</dbReference>
<dbReference type="GO" id="GO:0003677">
    <property type="term" value="F:DNA binding"/>
    <property type="evidence" value="ECO:0007669"/>
    <property type="project" value="UniProtKB-KW"/>
</dbReference>
<evidence type="ECO:0000256" key="2">
    <source>
        <dbReference type="ARBA" id="ARBA00023015"/>
    </source>
</evidence>
<dbReference type="SMART" id="SM00420">
    <property type="entry name" value="HTH_DEOR"/>
    <property type="match status" value="1"/>
</dbReference>
<evidence type="ECO:0000256" key="1">
    <source>
        <dbReference type="ARBA" id="ARBA00022491"/>
    </source>
</evidence>
<gene>
    <name evidence="7" type="ORF">PSQ90_05185</name>
</gene>
<dbReference type="Pfam" id="PF08220">
    <property type="entry name" value="HTH_DeoR"/>
    <property type="match status" value="1"/>
</dbReference>
<proteinExistence type="predicted"/>
<dbReference type="InterPro" id="IPR037171">
    <property type="entry name" value="NagB/RpiA_transferase-like"/>
</dbReference>
<keyword evidence="4" id="KW-0804">Transcription</keyword>
<feature type="region of interest" description="Disordered" evidence="5">
    <location>
        <begin position="1"/>
        <end position="21"/>
    </location>
</feature>
<evidence type="ECO:0000313" key="7">
    <source>
        <dbReference type="EMBL" id="WDR06845.1"/>
    </source>
</evidence>
<keyword evidence="2" id="KW-0805">Transcription regulation</keyword>
<dbReference type="Proteomes" id="UP001222118">
    <property type="component" value="Chromosome"/>
</dbReference>
<sequence length="272" mass="29274">MSGRIAPGSPPASDTALRATGRAGDRRHAILEAVRANGAASVAELAIRFGVTHQTIRRDLRTLETQGMLQKGFGGAFASPGVAHHTRDQRHAIRVAAKRQLVAALEEFLMPGATIFVGLGTTFDSLHEVLGRRPGVLIATPNLEVAHSCALKTDATVYVYGGYVRNKDSSVLTLADDSRQRFKFDIAVIGASAIDRDGTVQEFDPMEVDLVRSILPHSRQVILVAHDEKFGCHAPHVVTQLSQIDVLITNGAAEGRFDDPSLLTKLRVISTS</sequence>
<dbReference type="Pfam" id="PF00455">
    <property type="entry name" value="DeoRC"/>
    <property type="match status" value="1"/>
</dbReference>
<dbReference type="InterPro" id="IPR018356">
    <property type="entry name" value="Tscrpt_reg_HTH_DeoR_CS"/>
</dbReference>
<dbReference type="Gene3D" id="1.10.10.10">
    <property type="entry name" value="Winged helix-like DNA-binding domain superfamily/Winged helix DNA-binding domain"/>
    <property type="match status" value="1"/>
</dbReference>
<dbReference type="PANTHER" id="PTHR30363:SF4">
    <property type="entry name" value="GLYCEROL-3-PHOSPHATE REGULON REPRESSOR"/>
    <property type="match status" value="1"/>
</dbReference>
<name>A0ABY7YZM6_9HYPH</name>
<evidence type="ECO:0000259" key="6">
    <source>
        <dbReference type="PROSITE" id="PS51000"/>
    </source>
</evidence>
<dbReference type="PRINTS" id="PR00037">
    <property type="entry name" value="HTHLACR"/>
</dbReference>
<keyword evidence="3 7" id="KW-0238">DNA-binding</keyword>
<dbReference type="InterPro" id="IPR036390">
    <property type="entry name" value="WH_DNA-bd_sf"/>
</dbReference>